<dbReference type="InterPro" id="IPR057027">
    <property type="entry name" value="TPR_mt"/>
</dbReference>
<reference evidence="3 4" key="1">
    <citation type="journal article" date="2020" name="Genome Biol. Evol.">
        <title>A new high-quality draft genome assembly of the Chinese cordyceps Ophiocordyceps sinensis.</title>
        <authorList>
            <person name="Shu R."/>
            <person name="Zhang J."/>
            <person name="Meng Q."/>
            <person name="Zhang H."/>
            <person name="Zhou G."/>
            <person name="Li M."/>
            <person name="Wu P."/>
            <person name="Zhao Y."/>
            <person name="Chen C."/>
            <person name="Qin Q."/>
        </authorList>
    </citation>
    <scope>NUCLEOTIDE SEQUENCE [LARGE SCALE GENOMIC DNA]</scope>
    <source>
        <strain evidence="3 4">IOZ07</strain>
    </source>
</reference>
<dbReference type="PANTHER" id="PTHR47938:SF35">
    <property type="entry name" value="PENTATRICOPEPTIDE REPEAT-CONTAINING PROTEIN 4, MITOCHONDRIAL-RELATED"/>
    <property type="match status" value="1"/>
</dbReference>
<comment type="caution">
    <text evidence="3">The sequence shown here is derived from an EMBL/GenBank/DDBJ whole genome shotgun (WGS) entry which is preliminary data.</text>
</comment>
<dbReference type="GO" id="GO:0003729">
    <property type="term" value="F:mRNA binding"/>
    <property type="evidence" value="ECO:0007669"/>
    <property type="project" value="TreeGrafter"/>
</dbReference>
<organism evidence="3 4">
    <name type="scientific">Ophiocordyceps sinensis</name>
    <dbReference type="NCBI Taxonomy" id="72228"/>
    <lineage>
        <taxon>Eukaryota</taxon>
        <taxon>Fungi</taxon>
        <taxon>Dikarya</taxon>
        <taxon>Ascomycota</taxon>
        <taxon>Pezizomycotina</taxon>
        <taxon>Sordariomycetes</taxon>
        <taxon>Hypocreomycetidae</taxon>
        <taxon>Hypocreales</taxon>
        <taxon>Ophiocordycipitaceae</taxon>
        <taxon>Ophiocordyceps</taxon>
    </lineage>
</organism>
<protein>
    <recommendedName>
        <fullName evidence="2">Pentatricopeptide repeat-containing protein-mitochondrial domain-containing protein</fullName>
    </recommendedName>
</protein>
<proteinExistence type="predicted"/>
<dbReference type="InterPro" id="IPR011990">
    <property type="entry name" value="TPR-like_helical_dom_sf"/>
</dbReference>
<dbReference type="Pfam" id="PF01535">
    <property type="entry name" value="PPR"/>
    <property type="match status" value="1"/>
</dbReference>
<dbReference type="OrthoDB" id="747253at2759"/>
<keyword evidence="4" id="KW-1185">Reference proteome</keyword>
<evidence type="ECO:0000313" key="3">
    <source>
        <dbReference type="EMBL" id="KAF4512957.1"/>
    </source>
</evidence>
<gene>
    <name evidence="3" type="ORF">G6O67_000281</name>
</gene>
<evidence type="ECO:0000313" key="4">
    <source>
        <dbReference type="Proteomes" id="UP000557566"/>
    </source>
</evidence>
<keyword evidence="1" id="KW-0677">Repeat</keyword>
<accession>A0A8H4V9H0</accession>
<feature type="domain" description="Pentatricopeptide repeat-containing protein-mitochondrial" evidence="2">
    <location>
        <begin position="266"/>
        <end position="395"/>
    </location>
</feature>
<evidence type="ECO:0000259" key="2">
    <source>
        <dbReference type="Pfam" id="PF23276"/>
    </source>
</evidence>
<dbReference type="Pfam" id="PF23276">
    <property type="entry name" value="TPR_24"/>
    <property type="match status" value="1"/>
</dbReference>
<dbReference type="Gene3D" id="1.25.40.10">
    <property type="entry name" value="Tetratricopeptide repeat domain"/>
    <property type="match status" value="1"/>
</dbReference>
<dbReference type="Proteomes" id="UP000557566">
    <property type="component" value="Unassembled WGS sequence"/>
</dbReference>
<dbReference type="AlphaFoldDB" id="A0A8H4V9H0"/>
<dbReference type="PANTHER" id="PTHR47938">
    <property type="entry name" value="RESPIRATORY COMPLEX I CHAPERONE (CIA84), PUTATIVE (AFU_ORTHOLOGUE AFUA_2G06020)-RELATED"/>
    <property type="match status" value="1"/>
</dbReference>
<evidence type="ECO:0000256" key="1">
    <source>
        <dbReference type="ARBA" id="ARBA00022737"/>
    </source>
</evidence>
<dbReference type="InterPro" id="IPR002885">
    <property type="entry name" value="PPR_rpt"/>
</dbReference>
<name>A0A8H4V9H0_9HYPO</name>
<dbReference type="EMBL" id="JAAVMX010000001">
    <property type="protein sequence ID" value="KAF4512957.1"/>
    <property type="molecule type" value="Genomic_DNA"/>
</dbReference>
<sequence>MEASRLDQGQPCQEPPREATWEELLLQPTPPSESTLLGAPVEEIVTALMRMRDPGGWSFHGQDIDRHGRIFQLVGHLLGPRDQRLSLFIYECIMDAMADPQGSAEGVRKLLDDLESQGMKPTATMCQSALASLANHPDYGLRQEILDIMRDFWFSVDQDARQHVAVGLLRDEQYELAYARLTDMIEQGALVAPWVYDVFILVFGKLGFLDEMLLLLRQRKDLGESNHVATSLLFYALDVCSQAFHREGTMYAWNTAVRSSVVQPSDGIIENVLATAARHGYAALATEALDVLSQRARVLPFHYEAVVEAFAGSGDVAGALRVLGVMKRNGTSIGREHTTSIRTAIKRIPRIIDQAEAALRKLGATEVVPLAAVSAVVEAAAEAQGSERAMGLYGDVARLCGEEAEATTMQTLIVHSRTDETRRALARDYTANVAKQADPAREPGVYGILIAACAKTGELDLALRFAAHMVALAGPGGLGRRQMGWVKPLLDCAAANDDGRIWDVMDEVERRGDEGTRTMLRMLLLQKRLARRATRHQMVSSTTGLAALDTAIPTAPTA</sequence>